<evidence type="ECO:0000256" key="5">
    <source>
        <dbReference type="HAMAP-Rule" id="MF_00040"/>
    </source>
</evidence>
<dbReference type="GO" id="GO:0005737">
    <property type="term" value="C:cytoplasm"/>
    <property type="evidence" value="ECO:0007669"/>
    <property type="project" value="UniProtKB-SubCell"/>
</dbReference>
<evidence type="ECO:0000256" key="2">
    <source>
        <dbReference type="ARBA" id="ARBA00005912"/>
    </source>
</evidence>
<name>A0A087E1Y5_9BIFI</name>
<dbReference type="eggNOG" id="COG0233">
    <property type="taxonomic scope" value="Bacteria"/>
</dbReference>
<dbReference type="Gene3D" id="3.30.1360.40">
    <property type="match status" value="1"/>
</dbReference>
<dbReference type="STRING" id="77635.BISU_1800"/>
<organism evidence="7 8">
    <name type="scientific">Bifidobacterium subtile</name>
    <dbReference type="NCBI Taxonomy" id="77635"/>
    <lineage>
        <taxon>Bacteria</taxon>
        <taxon>Bacillati</taxon>
        <taxon>Actinomycetota</taxon>
        <taxon>Actinomycetes</taxon>
        <taxon>Bifidobacteriales</taxon>
        <taxon>Bifidobacteriaceae</taxon>
        <taxon>Bifidobacterium</taxon>
    </lineage>
</organism>
<feature type="domain" description="Ribosome recycling factor" evidence="6">
    <location>
        <begin position="20"/>
        <end position="182"/>
    </location>
</feature>
<dbReference type="AlphaFoldDB" id="A0A087E1Y5"/>
<protein>
    <recommendedName>
        <fullName evidence="5">Ribosome-recycling factor</fullName>
        <shortName evidence="5">RRF</shortName>
    </recommendedName>
    <alternativeName>
        <fullName evidence="5">Ribosome-releasing factor</fullName>
    </alternativeName>
</protein>
<dbReference type="GO" id="GO:0043023">
    <property type="term" value="F:ribosomal large subunit binding"/>
    <property type="evidence" value="ECO:0007669"/>
    <property type="project" value="TreeGrafter"/>
</dbReference>
<dbReference type="EMBL" id="JGZR01000009">
    <property type="protein sequence ID" value="KFJ01786.1"/>
    <property type="molecule type" value="Genomic_DNA"/>
</dbReference>
<keyword evidence="8" id="KW-1185">Reference proteome</keyword>
<dbReference type="FunFam" id="3.30.1360.40:FF:000001">
    <property type="entry name" value="Ribosome-recycling factor"/>
    <property type="match status" value="1"/>
</dbReference>
<keyword evidence="3 5" id="KW-0963">Cytoplasm</keyword>
<dbReference type="SUPFAM" id="SSF55194">
    <property type="entry name" value="Ribosome recycling factor, RRF"/>
    <property type="match status" value="1"/>
</dbReference>
<evidence type="ECO:0000256" key="1">
    <source>
        <dbReference type="ARBA" id="ARBA00004496"/>
    </source>
</evidence>
<dbReference type="PANTHER" id="PTHR20982:SF3">
    <property type="entry name" value="MITOCHONDRIAL RIBOSOME RECYCLING FACTOR PSEUDO 1"/>
    <property type="match status" value="1"/>
</dbReference>
<comment type="similarity">
    <text evidence="2 5">Belongs to the RRF family.</text>
</comment>
<evidence type="ECO:0000256" key="3">
    <source>
        <dbReference type="ARBA" id="ARBA00022490"/>
    </source>
</evidence>
<dbReference type="Gene3D" id="1.10.132.20">
    <property type="entry name" value="Ribosome-recycling factor"/>
    <property type="match status" value="1"/>
</dbReference>
<reference evidence="7 8" key="1">
    <citation type="submission" date="2014-03" db="EMBL/GenBank/DDBJ databases">
        <title>Genomics of Bifidobacteria.</title>
        <authorList>
            <person name="Ventura M."/>
            <person name="Milani C."/>
            <person name="Lugli G.A."/>
        </authorList>
    </citation>
    <scope>NUCLEOTIDE SEQUENCE [LARGE SCALE GENOMIC DNA]</scope>
    <source>
        <strain evidence="7 8">LMG 11597</strain>
    </source>
</reference>
<comment type="subcellular location">
    <subcellularLocation>
        <location evidence="1 5">Cytoplasm</location>
    </subcellularLocation>
</comment>
<keyword evidence="4 5" id="KW-0648">Protein biosynthesis</keyword>
<dbReference type="GO" id="GO:0006415">
    <property type="term" value="P:translational termination"/>
    <property type="evidence" value="ECO:0007669"/>
    <property type="project" value="UniProtKB-UniRule"/>
</dbReference>
<dbReference type="InterPro" id="IPR023584">
    <property type="entry name" value="Ribosome_recyc_fac_dom"/>
</dbReference>
<dbReference type="OrthoDB" id="9804006at2"/>
<comment type="function">
    <text evidence="5">Responsible for the release of ribosomes from messenger RNA at the termination of protein biosynthesis. May increase the efficiency of translation by recycling ribosomes from one round of translation to another.</text>
</comment>
<dbReference type="FunFam" id="1.10.132.20:FF:000001">
    <property type="entry name" value="Ribosome-recycling factor"/>
    <property type="match status" value="1"/>
</dbReference>
<comment type="caution">
    <text evidence="7">The sequence shown here is derived from an EMBL/GenBank/DDBJ whole genome shotgun (WGS) entry which is preliminary data.</text>
</comment>
<sequence>MASVIDQANAQMGKSVEATKENFSGIRTGRANPALLNGLIVDYYGAPTPIKAVATIGVPEPRTLSITPFDPSQANAVEKAIRDSDLGVSPRRDGNVIRVTMPELTEDRRKEYVKLAKTKAEDGKVAVRNIRRKAKESIDKAVKGGEMGEDEGDRLLKELDKVTKRTTDELDVLLESKQKEIMEV</sequence>
<evidence type="ECO:0000259" key="6">
    <source>
        <dbReference type="Pfam" id="PF01765"/>
    </source>
</evidence>
<dbReference type="RefSeq" id="WP_024464533.1">
    <property type="nucleotide sequence ID" value="NZ_CP062939.1"/>
</dbReference>
<evidence type="ECO:0000313" key="7">
    <source>
        <dbReference type="EMBL" id="KFJ01786.1"/>
    </source>
</evidence>
<proteinExistence type="inferred from homology"/>
<dbReference type="Pfam" id="PF01765">
    <property type="entry name" value="RRF"/>
    <property type="match status" value="1"/>
</dbReference>
<evidence type="ECO:0000313" key="8">
    <source>
        <dbReference type="Proteomes" id="UP000029055"/>
    </source>
</evidence>
<dbReference type="InterPro" id="IPR002661">
    <property type="entry name" value="Ribosome_recyc_fac"/>
</dbReference>
<dbReference type="InterPro" id="IPR036191">
    <property type="entry name" value="RRF_sf"/>
</dbReference>
<dbReference type="PANTHER" id="PTHR20982">
    <property type="entry name" value="RIBOSOME RECYCLING FACTOR"/>
    <property type="match status" value="1"/>
</dbReference>
<evidence type="ECO:0000256" key="4">
    <source>
        <dbReference type="ARBA" id="ARBA00022917"/>
    </source>
</evidence>
<dbReference type="Proteomes" id="UP000029055">
    <property type="component" value="Unassembled WGS sequence"/>
</dbReference>
<dbReference type="CDD" id="cd00520">
    <property type="entry name" value="RRF"/>
    <property type="match status" value="1"/>
</dbReference>
<gene>
    <name evidence="5" type="primary">frr</name>
    <name evidence="7" type="ORF">BISU_1800</name>
</gene>
<dbReference type="HAMAP" id="MF_00040">
    <property type="entry name" value="RRF"/>
    <property type="match status" value="1"/>
</dbReference>
<dbReference type="NCBIfam" id="TIGR00496">
    <property type="entry name" value="frr"/>
    <property type="match status" value="1"/>
</dbReference>
<accession>A0A087E1Y5</accession>